<dbReference type="AlphaFoldDB" id="A0A3B3BHP6"/>
<dbReference type="Ensembl" id="ENSOMET00000008213.1">
    <property type="protein sequence ID" value="ENSOMEP00000005000.1"/>
    <property type="gene ID" value="ENSOMEG00000006031.1"/>
</dbReference>
<dbReference type="Pfam" id="PF00059">
    <property type="entry name" value="Lectin_C"/>
    <property type="match status" value="1"/>
</dbReference>
<evidence type="ECO:0000256" key="1">
    <source>
        <dbReference type="SAM" id="MobiDB-lite"/>
    </source>
</evidence>
<sequence length="164" mass="18367">MCKRPVNSKLLSRPSSSLSHLAVSKRTAPPPPPHPAATCPFGWKTFAGNCYWMTEDVKNWQDAEDHCSRQQGHLASIHSQEELSFLTAWVGLNDIKSENQFVYTDGTPADFLPWAPGQPDNWQDNEDCIHLRGHNHAEPGLFNDDFCTSTREYICKKGGINSAL</sequence>
<evidence type="ECO:0000259" key="2">
    <source>
        <dbReference type="PROSITE" id="PS50041"/>
    </source>
</evidence>
<dbReference type="InterPro" id="IPR016186">
    <property type="entry name" value="C-type_lectin-like/link_sf"/>
</dbReference>
<feature type="compositionally biased region" description="Low complexity" evidence="1">
    <location>
        <begin position="8"/>
        <end position="24"/>
    </location>
</feature>
<protein>
    <recommendedName>
        <fullName evidence="2">C-type lectin domain-containing protein</fullName>
    </recommendedName>
</protein>
<dbReference type="InterPro" id="IPR016187">
    <property type="entry name" value="CTDL_fold"/>
</dbReference>
<evidence type="ECO:0000313" key="3">
    <source>
        <dbReference type="Ensembl" id="ENSOMEP00000005000.1"/>
    </source>
</evidence>
<organism evidence="3 4">
    <name type="scientific">Oryzias melastigma</name>
    <name type="common">Marine medaka</name>
    <dbReference type="NCBI Taxonomy" id="30732"/>
    <lineage>
        <taxon>Eukaryota</taxon>
        <taxon>Metazoa</taxon>
        <taxon>Chordata</taxon>
        <taxon>Craniata</taxon>
        <taxon>Vertebrata</taxon>
        <taxon>Euteleostomi</taxon>
        <taxon>Actinopterygii</taxon>
        <taxon>Neopterygii</taxon>
        <taxon>Teleostei</taxon>
        <taxon>Neoteleostei</taxon>
        <taxon>Acanthomorphata</taxon>
        <taxon>Ovalentaria</taxon>
        <taxon>Atherinomorphae</taxon>
        <taxon>Beloniformes</taxon>
        <taxon>Adrianichthyidae</taxon>
        <taxon>Oryziinae</taxon>
        <taxon>Oryzias</taxon>
    </lineage>
</organism>
<dbReference type="Gene3D" id="3.10.100.10">
    <property type="entry name" value="Mannose-Binding Protein A, subunit A"/>
    <property type="match status" value="1"/>
</dbReference>
<reference evidence="3" key="2">
    <citation type="submission" date="2025-09" db="UniProtKB">
        <authorList>
            <consortium name="Ensembl"/>
        </authorList>
    </citation>
    <scope>IDENTIFICATION</scope>
</reference>
<dbReference type="PROSITE" id="PS50041">
    <property type="entry name" value="C_TYPE_LECTIN_2"/>
    <property type="match status" value="1"/>
</dbReference>
<name>A0A3B3BHP6_ORYME</name>
<evidence type="ECO:0000313" key="4">
    <source>
        <dbReference type="Proteomes" id="UP000261560"/>
    </source>
</evidence>
<keyword evidence="4" id="KW-1185">Reference proteome</keyword>
<dbReference type="Proteomes" id="UP000261560">
    <property type="component" value="Unplaced"/>
</dbReference>
<feature type="region of interest" description="Disordered" evidence="1">
    <location>
        <begin position="1"/>
        <end position="36"/>
    </location>
</feature>
<feature type="domain" description="C-type lectin" evidence="2">
    <location>
        <begin position="46"/>
        <end position="156"/>
    </location>
</feature>
<proteinExistence type="predicted"/>
<dbReference type="InterPro" id="IPR001304">
    <property type="entry name" value="C-type_lectin-like"/>
</dbReference>
<dbReference type="PANTHER" id="PTHR22803">
    <property type="entry name" value="MANNOSE, PHOSPHOLIPASE, LECTIN RECEPTOR RELATED"/>
    <property type="match status" value="1"/>
</dbReference>
<dbReference type="SUPFAM" id="SSF56436">
    <property type="entry name" value="C-type lectin-like"/>
    <property type="match status" value="1"/>
</dbReference>
<reference evidence="3" key="1">
    <citation type="submission" date="2025-08" db="UniProtKB">
        <authorList>
            <consortium name="Ensembl"/>
        </authorList>
    </citation>
    <scope>IDENTIFICATION</scope>
</reference>
<dbReference type="SMART" id="SM00034">
    <property type="entry name" value="CLECT"/>
    <property type="match status" value="1"/>
</dbReference>
<dbReference type="InterPro" id="IPR050111">
    <property type="entry name" value="C-type_lectin/snaclec_domain"/>
</dbReference>
<dbReference type="GeneTree" id="ENSGT00940000166846"/>
<accession>A0A3B3BHP6</accession>